<keyword evidence="2" id="KW-0456">Lyase</keyword>
<dbReference type="Pfam" id="PF02666">
    <property type="entry name" value="PS_Dcarbxylase"/>
    <property type="match status" value="1"/>
</dbReference>
<dbReference type="GO" id="GO:0004609">
    <property type="term" value="F:phosphatidylserine decarboxylase activity"/>
    <property type="evidence" value="ECO:0007669"/>
    <property type="project" value="InterPro"/>
</dbReference>
<dbReference type="InterPro" id="IPR003817">
    <property type="entry name" value="PS_Dcarbxylase"/>
</dbReference>
<dbReference type="PANTHER" id="PTHR10067">
    <property type="entry name" value="PHOSPHATIDYLSERINE DECARBOXYLASE"/>
    <property type="match status" value="1"/>
</dbReference>
<dbReference type="InterPro" id="IPR022237">
    <property type="entry name" value="PsiD-like"/>
</dbReference>
<dbReference type="GO" id="GO:0006646">
    <property type="term" value="P:phosphatidylethanolamine biosynthetic process"/>
    <property type="evidence" value="ECO:0007669"/>
    <property type="project" value="TreeGrafter"/>
</dbReference>
<organism evidence="4 5">
    <name type="scientific">Mycena sanguinolenta</name>
    <dbReference type="NCBI Taxonomy" id="230812"/>
    <lineage>
        <taxon>Eukaryota</taxon>
        <taxon>Fungi</taxon>
        <taxon>Dikarya</taxon>
        <taxon>Basidiomycota</taxon>
        <taxon>Agaricomycotina</taxon>
        <taxon>Agaricomycetes</taxon>
        <taxon>Agaricomycetidae</taxon>
        <taxon>Agaricales</taxon>
        <taxon>Marasmiineae</taxon>
        <taxon>Mycenaceae</taxon>
        <taxon>Mycena</taxon>
    </lineage>
</organism>
<feature type="domain" description="L-tryptophan decarboxylase PsiD-like" evidence="3">
    <location>
        <begin position="58"/>
        <end position="191"/>
    </location>
</feature>
<gene>
    <name evidence="4" type="ORF">MSAN_00818300</name>
</gene>
<dbReference type="EMBL" id="JACAZH010000005">
    <property type="protein sequence ID" value="KAF7367552.1"/>
    <property type="molecule type" value="Genomic_DNA"/>
</dbReference>
<dbReference type="OrthoDB" id="5973539at2759"/>
<evidence type="ECO:0000256" key="2">
    <source>
        <dbReference type="ARBA" id="ARBA00023239"/>
    </source>
</evidence>
<keyword evidence="5" id="KW-1185">Reference proteome</keyword>
<dbReference type="Proteomes" id="UP000623467">
    <property type="component" value="Unassembled WGS sequence"/>
</dbReference>
<dbReference type="GO" id="GO:0005739">
    <property type="term" value="C:mitochondrion"/>
    <property type="evidence" value="ECO:0007669"/>
    <property type="project" value="TreeGrafter"/>
</dbReference>
<comment type="caution">
    <text evidence="4">The sequence shown here is derived from an EMBL/GenBank/DDBJ whole genome shotgun (WGS) entry which is preliminary data.</text>
</comment>
<dbReference type="AlphaFoldDB" id="A0A8H6YYZ1"/>
<name>A0A8H6YYZ1_9AGAR</name>
<evidence type="ECO:0000259" key="3">
    <source>
        <dbReference type="Pfam" id="PF12588"/>
    </source>
</evidence>
<evidence type="ECO:0000256" key="1">
    <source>
        <dbReference type="ARBA" id="ARBA00022793"/>
    </source>
</evidence>
<proteinExistence type="predicted"/>
<sequence>MFSNRPEHPYFRLKRDKTALVQYGGWLPSSREAYESLFDRLTNELSVRRANDTSTHTPAVMEFAKAITAPSDYEPKMIDLFNQMFVQAASQNDIKDFDSLLHMLDITVTKPPGFIIPHDSDGNPTGQPVGIPIYIIFDLLSNTAAAYDLFRRPAFNIAMKNLLNSWGAYLQTPDSNKTLTDSDGGWFSELGIRVLERNLGNLNFNSTYICPKPEQTNRGYVTWDQFFTREIQPDARPMHSSHDPVIDAGIIVSACESTVLHIEHNLQLHNQFWLKGRKYSLYDMLDRDVTFTKAFIGGTVYQAFLSIADYHRWRSPVAGTIAKVVVVPGTYYAALPDEGAGVNDPDFEPGSPHGAIIRSQAWLTQSATRALIYIESDNPKIGMVCFIAVGMGEVSTCALSVKAGDEVKKGAELGMFHFGGSTHALLFGPNANITFDENIVDPKTGEVKVNTHIKVLSALAQAS</sequence>
<reference evidence="4" key="1">
    <citation type="submission" date="2020-05" db="EMBL/GenBank/DDBJ databases">
        <title>Mycena genomes resolve the evolution of fungal bioluminescence.</title>
        <authorList>
            <person name="Tsai I.J."/>
        </authorList>
    </citation>
    <scope>NUCLEOTIDE SEQUENCE</scope>
    <source>
        <strain evidence="4">160909Yilan</strain>
    </source>
</reference>
<evidence type="ECO:0000313" key="4">
    <source>
        <dbReference type="EMBL" id="KAF7367552.1"/>
    </source>
</evidence>
<evidence type="ECO:0000313" key="5">
    <source>
        <dbReference type="Proteomes" id="UP000623467"/>
    </source>
</evidence>
<dbReference type="Pfam" id="PF12588">
    <property type="entry name" value="PSDC"/>
    <property type="match status" value="1"/>
</dbReference>
<dbReference type="PANTHER" id="PTHR10067:SF9">
    <property type="entry name" value="PHOSPHATIDYLSERINE DECARBOXYLASE FAMILY PROTEIN (AFU_ORTHOLOGUE AFUA_7G01730)"/>
    <property type="match status" value="1"/>
</dbReference>
<accession>A0A8H6YYZ1</accession>
<protein>
    <submittedName>
        <fullName evidence="4">Phosphatidylserine decarboxylase</fullName>
    </submittedName>
</protein>
<keyword evidence="1" id="KW-0210">Decarboxylase</keyword>